<keyword evidence="4 6" id="KW-1133">Transmembrane helix</keyword>
<accession>A0A1J5NNA7</accession>
<dbReference type="GO" id="GO:0005886">
    <property type="term" value="C:plasma membrane"/>
    <property type="evidence" value="ECO:0007669"/>
    <property type="project" value="UniProtKB-SubCell"/>
</dbReference>
<evidence type="ECO:0000256" key="1">
    <source>
        <dbReference type="ARBA" id="ARBA00004651"/>
    </source>
</evidence>
<reference evidence="8 9" key="1">
    <citation type="submission" date="2016-08" db="EMBL/GenBank/DDBJ databases">
        <title>Genome-based comparison of Moorella thermoacetic strains.</title>
        <authorList>
            <person name="Poehlein A."/>
            <person name="Bengelsdorf F.R."/>
            <person name="Esser C."/>
            <person name="Duerre P."/>
            <person name="Daniel R."/>
        </authorList>
    </citation>
    <scope>NUCLEOTIDE SEQUENCE [LARGE SCALE GENOMIC DNA]</scope>
    <source>
        <strain evidence="8 9">DSM 21394</strain>
    </source>
</reference>
<feature type="transmembrane region" description="Helical" evidence="6">
    <location>
        <begin position="72"/>
        <end position="105"/>
    </location>
</feature>
<evidence type="ECO:0000256" key="2">
    <source>
        <dbReference type="ARBA" id="ARBA00022475"/>
    </source>
</evidence>
<dbReference type="EMBL" id="MDDC01000007">
    <property type="protein sequence ID" value="OIQ59760.1"/>
    <property type="molecule type" value="Genomic_DNA"/>
</dbReference>
<dbReference type="AlphaFoldDB" id="A0A1J5NNA7"/>
<organism evidence="8 9">
    <name type="scientific">Neomoorella thermoacetica</name>
    <name type="common">Clostridium thermoaceticum</name>
    <dbReference type="NCBI Taxonomy" id="1525"/>
    <lineage>
        <taxon>Bacteria</taxon>
        <taxon>Bacillati</taxon>
        <taxon>Bacillota</taxon>
        <taxon>Clostridia</taxon>
        <taxon>Neomoorellales</taxon>
        <taxon>Neomoorellaceae</taxon>
        <taxon>Neomoorella</taxon>
    </lineage>
</organism>
<comment type="caution">
    <text evidence="8">The sequence shown here is derived from an EMBL/GenBank/DDBJ whole genome shotgun (WGS) entry which is preliminary data.</text>
</comment>
<dbReference type="Proteomes" id="UP000182811">
    <property type="component" value="Unassembled WGS sequence"/>
</dbReference>
<evidence type="ECO:0000313" key="8">
    <source>
        <dbReference type="EMBL" id="OIQ59760.1"/>
    </source>
</evidence>
<dbReference type="OrthoDB" id="1724638at2"/>
<evidence type="ECO:0000259" key="7">
    <source>
        <dbReference type="Pfam" id="PF00482"/>
    </source>
</evidence>
<comment type="subcellular location">
    <subcellularLocation>
        <location evidence="1">Cell membrane</location>
        <topology evidence="1">Multi-pass membrane protein</topology>
    </subcellularLocation>
</comment>
<evidence type="ECO:0000256" key="5">
    <source>
        <dbReference type="ARBA" id="ARBA00023136"/>
    </source>
</evidence>
<protein>
    <submittedName>
        <fullName evidence="8">Bacterial type II secretion system protein F domain protein</fullName>
    </submittedName>
</protein>
<evidence type="ECO:0000256" key="3">
    <source>
        <dbReference type="ARBA" id="ARBA00022692"/>
    </source>
</evidence>
<dbReference type="PANTHER" id="PTHR35007:SF2">
    <property type="entry name" value="PILUS ASSEMBLE PROTEIN"/>
    <property type="match status" value="1"/>
</dbReference>
<dbReference type="PANTHER" id="PTHR35007">
    <property type="entry name" value="INTEGRAL MEMBRANE PROTEIN-RELATED"/>
    <property type="match status" value="1"/>
</dbReference>
<dbReference type="Pfam" id="PF00482">
    <property type="entry name" value="T2SSF"/>
    <property type="match status" value="1"/>
</dbReference>
<name>A0A1J5NNA7_NEOTH</name>
<evidence type="ECO:0000256" key="4">
    <source>
        <dbReference type="ARBA" id="ARBA00022989"/>
    </source>
</evidence>
<gene>
    <name evidence="8" type="ORF">MOTE_10160</name>
</gene>
<keyword evidence="3 6" id="KW-0812">Transmembrane</keyword>
<dbReference type="InterPro" id="IPR042094">
    <property type="entry name" value="T2SS_GspF_sf"/>
</dbReference>
<evidence type="ECO:0000256" key="6">
    <source>
        <dbReference type="SAM" id="Phobius"/>
    </source>
</evidence>
<evidence type="ECO:0000313" key="9">
    <source>
        <dbReference type="Proteomes" id="UP000182811"/>
    </source>
</evidence>
<proteinExistence type="predicted"/>
<dbReference type="InterPro" id="IPR018076">
    <property type="entry name" value="T2SS_GspF_dom"/>
</dbReference>
<feature type="transmembrane region" description="Helical" evidence="6">
    <location>
        <begin position="237"/>
        <end position="259"/>
    </location>
</feature>
<sequence length="267" mass="29247">MNQVALASVFAALAILTPSLKNVLNFDSRQVRETLCRTGLKWVSEDERTSLARKLAQAGLEMDPAYFAGLRLALVAGTVVLLLPLMAFGLDFFWLVLLAPLLYFVPNMWLNEKAGDRKSAIRLSLADFSVLFSTALSAGADLPLALTEAARSVGGPLAEEVGRVMRDYGVGKNLADALEEMAERCDVDELRALARVIVQSYRYGAPLAEAMKSHAAQMRMVRRYEIMEAAGKLSVKITVPILLCMLVPVMMTIGFPAVVKLMEAFNF</sequence>
<feature type="domain" description="Type II secretion system protein GspF" evidence="7">
    <location>
        <begin position="131"/>
        <end position="251"/>
    </location>
</feature>
<keyword evidence="5 6" id="KW-0472">Membrane</keyword>
<dbReference type="Gene3D" id="1.20.81.30">
    <property type="entry name" value="Type II secretion system (T2SS), domain F"/>
    <property type="match status" value="1"/>
</dbReference>
<keyword evidence="2" id="KW-1003">Cell membrane</keyword>